<dbReference type="InterPro" id="IPR025272">
    <property type="entry name" value="SocA_Panacea"/>
</dbReference>
<dbReference type="OrthoDB" id="9799173at2"/>
<sequence length="151" mass="17585">MKSAIEIARYFLCRVDREVGDIISLLKLQKLVYYAQAWSLVFRSQPLFYQDIEAWVSGPVVRDVWHEYEAYKYSDIPSPNNFDEEFDEDESEVLEEVWNAYGELSAKHLAELTHSEMPWLNARQGLEIAEKSTNIISHDDMKSCYAPLVEA</sequence>
<evidence type="ECO:0000259" key="1">
    <source>
        <dbReference type="Pfam" id="PF13274"/>
    </source>
</evidence>
<dbReference type="EMBL" id="NXIB02000063">
    <property type="protein sequence ID" value="PHX55148.1"/>
    <property type="molecule type" value="Genomic_DNA"/>
</dbReference>
<proteinExistence type="predicted"/>
<gene>
    <name evidence="2" type="ORF">CP500_012245</name>
</gene>
<evidence type="ECO:0000313" key="3">
    <source>
        <dbReference type="Proteomes" id="UP000226442"/>
    </source>
</evidence>
<dbReference type="Pfam" id="PF13274">
    <property type="entry name" value="SocA_Panacea"/>
    <property type="match status" value="1"/>
</dbReference>
<evidence type="ECO:0000313" key="2">
    <source>
        <dbReference type="EMBL" id="PHX55148.1"/>
    </source>
</evidence>
<protein>
    <submittedName>
        <fullName evidence="2">DUF4065 domain-containing protein</fullName>
    </submittedName>
</protein>
<keyword evidence="3" id="KW-1185">Reference proteome</keyword>
<organism evidence="2 3">
    <name type="scientific">Tychonema bourrellyi FEM_GT703</name>
    <dbReference type="NCBI Taxonomy" id="2040638"/>
    <lineage>
        <taxon>Bacteria</taxon>
        <taxon>Bacillati</taxon>
        <taxon>Cyanobacteriota</taxon>
        <taxon>Cyanophyceae</taxon>
        <taxon>Oscillatoriophycideae</taxon>
        <taxon>Oscillatoriales</taxon>
        <taxon>Microcoleaceae</taxon>
        <taxon>Tychonema</taxon>
    </lineage>
</organism>
<feature type="domain" description="Antitoxin SocA-like Panacea" evidence="1">
    <location>
        <begin position="28"/>
        <end position="119"/>
    </location>
</feature>
<dbReference type="RefSeq" id="WP_096829976.1">
    <property type="nucleotide sequence ID" value="NZ_NXIB02000063.1"/>
</dbReference>
<comment type="caution">
    <text evidence="2">The sequence shown here is derived from an EMBL/GenBank/DDBJ whole genome shotgun (WGS) entry which is preliminary data.</text>
</comment>
<accession>A0A2G4F074</accession>
<reference evidence="2" key="1">
    <citation type="submission" date="2017-10" db="EMBL/GenBank/DDBJ databases">
        <title>Draft genome sequence of the planktic cyanobacteria Tychonema bourrellyi isolated from alpine lentic freshwater.</title>
        <authorList>
            <person name="Tett A."/>
            <person name="Armanini F."/>
            <person name="Asnicar F."/>
            <person name="Boscaini A."/>
            <person name="Pasolli E."/>
            <person name="Zolfo M."/>
            <person name="Donati C."/>
            <person name="Salmaso N."/>
            <person name="Segata N."/>
        </authorList>
    </citation>
    <scope>NUCLEOTIDE SEQUENCE</scope>
    <source>
        <strain evidence="2">FEM_GT703</strain>
    </source>
</reference>
<dbReference type="Proteomes" id="UP000226442">
    <property type="component" value="Unassembled WGS sequence"/>
</dbReference>
<name>A0A2G4F074_9CYAN</name>
<dbReference type="AlphaFoldDB" id="A0A2G4F074"/>